<feature type="compositionally biased region" description="Polar residues" evidence="1">
    <location>
        <begin position="164"/>
        <end position="219"/>
    </location>
</feature>
<feature type="compositionally biased region" description="Basic and acidic residues" evidence="1">
    <location>
        <begin position="8"/>
        <end position="47"/>
    </location>
</feature>
<dbReference type="RefSeq" id="XP_017304395.1">
    <property type="nucleotide sequence ID" value="XM_017448906.1"/>
</dbReference>
<feature type="compositionally biased region" description="Polar residues" evidence="1">
    <location>
        <begin position="285"/>
        <end position="299"/>
    </location>
</feature>
<keyword evidence="2" id="KW-1185">Reference proteome</keyword>
<accession>A0A1S4EQE0</accession>
<feature type="region of interest" description="Disordered" evidence="1">
    <location>
        <begin position="325"/>
        <end position="407"/>
    </location>
</feature>
<feature type="compositionally biased region" description="Basic and acidic residues" evidence="1">
    <location>
        <begin position="369"/>
        <end position="407"/>
    </location>
</feature>
<reference evidence="3" key="1">
    <citation type="submission" date="2025-08" db="UniProtKB">
        <authorList>
            <consortium name="RefSeq"/>
        </authorList>
    </citation>
    <scope>IDENTIFICATION</scope>
</reference>
<dbReference type="PaxDb" id="121845-A0A1S4EQE0"/>
<feature type="compositionally biased region" description="Basic and acidic residues" evidence="1">
    <location>
        <begin position="124"/>
        <end position="143"/>
    </location>
</feature>
<gene>
    <name evidence="3" type="primary">LOC108253995</name>
</gene>
<dbReference type="STRING" id="121845.A0A1S4EQE0"/>
<feature type="region of interest" description="Disordered" evidence="1">
    <location>
        <begin position="1"/>
        <end position="220"/>
    </location>
</feature>
<dbReference type="KEGG" id="dci:108253995"/>
<organism evidence="2 3">
    <name type="scientific">Diaphorina citri</name>
    <name type="common">Asian citrus psyllid</name>
    <dbReference type="NCBI Taxonomy" id="121845"/>
    <lineage>
        <taxon>Eukaryota</taxon>
        <taxon>Metazoa</taxon>
        <taxon>Ecdysozoa</taxon>
        <taxon>Arthropoda</taxon>
        <taxon>Hexapoda</taxon>
        <taxon>Insecta</taxon>
        <taxon>Pterygota</taxon>
        <taxon>Neoptera</taxon>
        <taxon>Paraneoptera</taxon>
        <taxon>Hemiptera</taxon>
        <taxon>Sternorrhyncha</taxon>
        <taxon>Psylloidea</taxon>
        <taxon>Psyllidae</taxon>
        <taxon>Diaphorininae</taxon>
        <taxon>Diaphorina</taxon>
    </lineage>
</organism>
<proteinExistence type="predicted"/>
<evidence type="ECO:0000313" key="3">
    <source>
        <dbReference type="RefSeq" id="XP_017304395.1"/>
    </source>
</evidence>
<feature type="compositionally biased region" description="Basic and acidic residues" evidence="1">
    <location>
        <begin position="56"/>
        <end position="101"/>
    </location>
</feature>
<evidence type="ECO:0000313" key="2">
    <source>
        <dbReference type="Proteomes" id="UP000079169"/>
    </source>
</evidence>
<protein>
    <submittedName>
        <fullName evidence="3">GATA zinc finger domain-containing protein 14-like</fullName>
    </submittedName>
</protein>
<dbReference type="Proteomes" id="UP000079169">
    <property type="component" value="Unplaced"/>
</dbReference>
<evidence type="ECO:0000256" key="1">
    <source>
        <dbReference type="SAM" id="MobiDB-lite"/>
    </source>
</evidence>
<dbReference type="AlphaFoldDB" id="A0A1S4EQE0"/>
<name>A0A1S4EQE0_DIACI</name>
<feature type="region of interest" description="Disordered" evidence="1">
    <location>
        <begin position="274"/>
        <end position="311"/>
    </location>
</feature>
<feature type="compositionally biased region" description="Polar residues" evidence="1">
    <location>
        <begin position="347"/>
        <end position="367"/>
    </location>
</feature>
<dbReference type="GeneID" id="108253995"/>
<sequence length="527" mass="61263">MVDLSTSSDERPENKSRTSRFKEGHFVPYTEVKEIHPNSENEGKERISCPNHTKSHRNELKDQYPHSQNEKESYFNQSESKEILSHIESEDGIVKDEESKNRLPNHSDFGSQKRNDPSLTQSQKRSESKIPLKDPKFQKRNDPKSQNGNEGFSSQKRIDPKSLNEPSGSQSQSRCKSNMTKNQNEFNTSQNHLSTQNRTEPTQNRTESTQNRTESSQNRCEPIALYENLFSGGVIPQYESNNVDQLYGNVTWGDEPYVTDKSDRDGLERSDGFWSDLNSRKSHWNESNSRNGEFNSRNHQSSELDSKKRSFSALEMETDSKGRYWSELDSRNGELNPRNGKLDSRSSHWTNTDSRNGGIDSRNSGIDSRNGEFDSRNGEFDSRNGEFDSRNGEFDSRNGEFDSRNRPWSESNFKELEKRNSNGSYWNNLDKNGDCRDVLSSEMENRDRLWSDKDKDASKDSLWNEMDDRGRYWSDKDKDTSKDSLWNEMEDRGRYWSDKDGDREEEEGEIECLQEDFSYELSSRGMR</sequence>
<feature type="compositionally biased region" description="Polar residues" evidence="1">
    <location>
        <begin position="144"/>
        <end position="155"/>
    </location>
</feature>